<reference evidence="1" key="1">
    <citation type="journal article" date="2020" name="Stud. Mycol.">
        <title>101 Dothideomycetes genomes: a test case for predicting lifestyles and emergence of pathogens.</title>
        <authorList>
            <person name="Haridas S."/>
            <person name="Albert R."/>
            <person name="Binder M."/>
            <person name="Bloem J."/>
            <person name="Labutti K."/>
            <person name="Salamov A."/>
            <person name="Andreopoulos B."/>
            <person name="Baker S."/>
            <person name="Barry K."/>
            <person name="Bills G."/>
            <person name="Bluhm B."/>
            <person name="Cannon C."/>
            <person name="Castanera R."/>
            <person name="Culley D."/>
            <person name="Daum C."/>
            <person name="Ezra D."/>
            <person name="Gonzalez J."/>
            <person name="Henrissat B."/>
            <person name="Kuo A."/>
            <person name="Liang C."/>
            <person name="Lipzen A."/>
            <person name="Lutzoni F."/>
            <person name="Magnuson J."/>
            <person name="Mondo S."/>
            <person name="Nolan M."/>
            <person name="Ohm R."/>
            <person name="Pangilinan J."/>
            <person name="Park H.-J."/>
            <person name="Ramirez L."/>
            <person name="Alfaro M."/>
            <person name="Sun H."/>
            <person name="Tritt A."/>
            <person name="Yoshinaga Y."/>
            <person name="Zwiers L.-H."/>
            <person name="Turgeon B."/>
            <person name="Goodwin S."/>
            <person name="Spatafora J."/>
            <person name="Crous P."/>
            <person name="Grigoriev I."/>
        </authorList>
    </citation>
    <scope>NUCLEOTIDE SEQUENCE</scope>
    <source>
        <strain evidence="1">CBS 207.26</strain>
    </source>
</reference>
<protein>
    <submittedName>
        <fullName evidence="1">Uncharacterized protein</fullName>
    </submittedName>
</protein>
<evidence type="ECO:0000313" key="2">
    <source>
        <dbReference type="Proteomes" id="UP000800200"/>
    </source>
</evidence>
<sequence>MSIRQRREFFHPSILNAYRNQLPRIIPSIGSLRHAAIPEHAPTPASMYNSLAVSFNQSPVNPYTRHRIRRTADTRPAVFHLDAMLHRVLDLSPVIHYSAAPAESQLSKISSASLRTGRPALAKSGDAIPSYVSALYIRYIWMETSPPDVAGAVVLNFAATQDLPLLITLGTIPYSFQLILASYLRPPSSPAKRAETAEYEYKNQFILPRLIQRVWFSGYNILYSGAYIGRPEVRFPAPSFLAF</sequence>
<keyword evidence="2" id="KW-1185">Reference proteome</keyword>
<organism evidence="1 2">
    <name type="scientific">Zopfia rhizophila CBS 207.26</name>
    <dbReference type="NCBI Taxonomy" id="1314779"/>
    <lineage>
        <taxon>Eukaryota</taxon>
        <taxon>Fungi</taxon>
        <taxon>Dikarya</taxon>
        <taxon>Ascomycota</taxon>
        <taxon>Pezizomycotina</taxon>
        <taxon>Dothideomycetes</taxon>
        <taxon>Dothideomycetes incertae sedis</taxon>
        <taxon>Zopfiaceae</taxon>
        <taxon>Zopfia</taxon>
    </lineage>
</organism>
<dbReference type="AlphaFoldDB" id="A0A6A6E2S4"/>
<name>A0A6A6E2S4_9PEZI</name>
<gene>
    <name evidence="1" type="ORF">K469DRAFT_168748</name>
</gene>
<dbReference type="EMBL" id="ML994635">
    <property type="protein sequence ID" value="KAF2185022.1"/>
    <property type="molecule type" value="Genomic_DNA"/>
</dbReference>
<accession>A0A6A6E2S4</accession>
<dbReference type="Proteomes" id="UP000800200">
    <property type="component" value="Unassembled WGS sequence"/>
</dbReference>
<proteinExistence type="predicted"/>
<evidence type="ECO:0000313" key="1">
    <source>
        <dbReference type="EMBL" id="KAF2185022.1"/>
    </source>
</evidence>